<evidence type="ECO:0000313" key="1">
    <source>
        <dbReference type="EMBL" id="KAG5336735.1"/>
    </source>
</evidence>
<feature type="non-terminal residue" evidence="1">
    <location>
        <position position="516"/>
    </location>
</feature>
<dbReference type="EMBL" id="JAANIB010003750">
    <property type="protein sequence ID" value="KAG5336735.1"/>
    <property type="molecule type" value="Genomic_DNA"/>
</dbReference>
<accession>A0A836FKW6</accession>
<organism evidence="1 2">
    <name type="scientific">Acromyrmex heyeri</name>
    <dbReference type="NCBI Taxonomy" id="230685"/>
    <lineage>
        <taxon>Eukaryota</taxon>
        <taxon>Metazoa</taxon>
        <taxon>Ecdysozoa</taxon>
        <taxon>Arthropoda</taxon>
        <taxon>Hexapoda</taxon>
        <taxon>Insecta</taxon>
        <taxon>Pterygota</taxon>
        <taxon>Neoptera</taxon>
        <taxon>Endopterygota</taxon>
        <taxon>Hymenoptera</taxon>
        <taxon>Apocrita</taxon>
        <taxon>Aculeata</taxon>
        <taxon>Formicoidea</taxon>
        <taxon>Formicidae</taxon>
        <taxon>Myrmicinae</taxon>
        <taxon>Acromyrmex</taxon>
    </lineage>
</organism>
<dbReference type="Proteomes" id="UP000670152">
    <property type="component" value="Unassembled WGS sequence"/>
</dbReference>
<name>A0A836FKW6_9HYME</name>
<evidence type="ECO:0000313" key="2">
    <source>
        <dbReference type="Proteomes" id="UP000670152"/>
    </source>
</evidence>
<proteinExistence type="predicted"/>
<keyword evidence="2" id="KW-1185">Reference proteome</keyword>
<reference evidence="1 2" key="1">
    <citation type="submission" date="2020-02" db="EMBL/GenBank/DDBJ databases">
        <title>Relaxed selection underlies rapid genomic changes in the transitions from sociality to social parasitism in ants.</title>
        <authorList>
            <person name="Bi X."/>
        </authorList>
    </citation>
    <scope>NUCLEOTIDE SEQUENCE [LARGE SCALE GENOMIC DNA]</scope>
    <source>
        <strain evidence="1">BGI-DK2014b</strain>
        <tissue evidence="1">Whole body</tissue>
    </source>
</reference>
<dbReference type="PANTHER" id="PTHR19446">
    <property type="entry name" value="REVERSE TRANSCRIPTASES"/>
    <property type="match status" value="1"/>
</dbReference>
<feature type="non-terminal residue" evidence="1">
    <location>
        <position position="1"/>
    </location>
</feature>
<dbReference type="OrthoDB" id="7700262at2759"/>
<dbReference type="AlphaFoldDB" id="A0A836FKW6"/>
<sequence>MSPSSLDKASSSERSSSNSASINIDNVTISVPNNKKKIFKSPNALSCTYNNTDLSFVVHVHTSDLDNGKDSSPVNLYPTVVGSILIDIGNDILEIKKSGKGRISVEFRSASAANNLVQNNVLAKHNLKAFIPLHRIMRIGIIKDVPQEIDVNTVKEFLSSPCKVLEVIRLNKRIKVNDSGGFRGYIPRGSQGGRFSAISPAFSSASYANITRVPTANIDKNMGRVDQSRYRKLLKDVRLRAVRWQLGLRLKEEGHRGAYKQAHVRFMLTGSFITKSDLIMSARRDEGARSLCRRLTSQDPFTMNKMRLALAGSKSKSGLDRIDNNIIGALPKDYIKYLLDIFNGILEDGEFPSSWRSSLVIPISKAGNKGYRPISLMSCTLKILERMILRRLKHYVESESILRRKVFNSMIPPEFSYDYETTIHAPDCISLYTDGSKIGEDGPVGTAVHSLHGNLNIGRKFPSAFSVFSAIPIVRNLEEIGTTEKLSASELCASVAGWKFTNSEERPGLSSRREAS</sequence>
<comment type="caution">
    <text evidence="1">The sequence shown here is derived from an EMBL/GenBank/DDBJ whole genome shotgun (WGS) entry which is preliminary data.</text>
</comment>
<gene>
    <name evidence="1" type="primary">Pol_4</name>
    <name evidence="1" type="ORF">G6Z77_0011201</name>
</gene>
<protein>
    <submittedName>
        <fullName evidence="1">RTJK polymerase</fullName>
    </submittedName>
</protein>